<organism evidence="1 2">
    <name type="scientific">Ligilactobacillus agilis</name>
    <dbReference type="NCBI Taxonomy" id="1601"/>
    <lineage>
        <taxon>Bacteria</taxon>
        <taxon>Bacillati</taxon>
        <taxon>Bacillota</taxon>
        <taxon>Bacilli</taxon>
        <taxon>Lactobacillales</taxon>
        <taxon>Lactobacillaceae</taxon>
        <taxon>Ligilactobacillus</taxon>
    </lineage>
</organism>
<proteinExistence type="predicted"/>
<evidence type="ECO:0000313" key="2">
    <source>
        <dbReference type="Proteomes" id="UP000215261"/>
    </source>
</evidence>
<evidence type="ECO:0000313" key="1">
    <source>
        <dbReference type="EMBL" id="OXS39863.1"/>
    </source>
</evidence>
<protein>
    <submittedName>
        <fullName evidence="1">Uncharacterized protein</fullName>
    </submittedName>
</protein>
<sequence>MSTIPTSGEKAAATAAKNYLKQFKDWKLISLRVDDGNPRVTDQEQLEHTRAIYELKARQHIVTAVGKVDQASGIILDQRFIKRHRTKTTLAELAANHYQITEGSFYHRQRKALLMAYKLMH</sequence>
<dbReference type="EMBL" id="LUGO01000051">
    <property type="protein sequence ID" value="OXS39863.1"/>
    <property type="molecule type" value="Genomic_DNA"/>
</dbReference>
<dbReference type="RefSeq" id="WP_089143939.1">
    <property type="nucleotide sequence ID" value="NZ_LUGD01000067.1"/>
</dbReference>
<dbReference type="Proteomes" id="UP000215261">
    <property type="component" value="Unassembled WGS sequence"/>
</dbReference>
<reference evidence="1 2" key="1">
    <citation type="submission" date="2016-03" db="EMBL/GenBank/DDBJ databases">
        <title>Sequencing of Lactobacillus Species from Commercial Turkeys.</title>
        <authorList>
            <person name="Johnson T.J."/>
            <person name="Youmans B.P."/>
            <person name="Case K.A."/>
        </authorList>
    </citation>
    <scope>NUCLEOTIDE SEQUENCE [LARGE SCALE GENOMIC DNA]</scope>
    <source>
        <strain evidence="1 2">UMNLA1</strain>
    </source>
</reference>
<name>A0A226RFT4_9LACO</name>
<comment type="caution">
    <text evidence="1">The sequence shown here is derived from an EMBL/GenBank/DDBJ whole genome shotgun (WGS) entry which is preliminary data.</text>
</comment>
<dbReference type="AlphaFoldDB" id="A0A226RFT4"/>
<accession>A0A226RFT4</accession>
<gene>
    <name evidence="1" type="ORF">AYP69_06350</name>
</gene>